<dbReference type="GO" id="GO:0017089">
    <property type="term" value="F:glycolipid transfer activity"/>
    <property type="evidence" value="ECO:0007669"/>
    <property type="project" value="TreeGrafter"/>
</dbReference>
<dbReference type="GO" id="GO:0030288">
    <property type="term" value="C:outer membrane-bounded periplasmic space"/>
    <property type="evidence" value="ECO:0007669"/>
    <property type="project" value="TreeGrafter"/>
</dbReference>
<dbReference type="AlphaFoldDB" id="A0A0R2SA98"/>
<reference evidence="3 4" key="1">
    <citation type="submission" date="2015-10" db="EMBL/GenBank/DDBJ databases">
        <title>Metagenome-Assembled Genomes uncover a global brackish microbiome.</title>
        <authorList>
            <person name="Hugerth L.W."/>
            <person name="Larsson J."/>
            <person name="Alneberg J."/>
            <person name="Lindh M.V."/>
            <person name="Legrand C."/>
            <person name="Pinhassi J."/>
            <person name="Andersson A.F."/>
        </authorList>
    </citation>
    <scope>NUCLEOTIDE SEQUENCE [LARGE SCALE GENOMIC DNA]</scope>
    <source>
        <strain evidence="3">BACL4 MAG-120507-bin80</strain>
    </source>
</reference>
<sequence length="184" mass="19431">MSHLANALNTLAGQKLHALLLGFAALTLSSNALSLASDKQEKVTWEAAGNSNMTVENGLRTLTLEDSVIVTQGSLRITGDRAIFEYAVESNELNRITVYGSPVGYSQQLSTDGENVAGTSKELRLYSDENTSDSIVELIGDAAISSPDSTMNCAAITYLVDLDLIREAKGPCNGSLSSTSPQGN</sequence>
<dbReference type="InterPro" id="IPR005653">
    <property type="entry name" value="OstA-like_N"/>
</dbReference>
<dbReference type="InterPro" id="IPR052037">
    <property type="entry name" value="LPS_export_LptA"/>
</dbReference>
<organism evidence="3 4">
    <name type="scientific">OM182 bacterium BACL3 MAG-120507-bin80</name>
    <dbReference type="NCBI Taxonomy" id="1655577"/>
    <lineage>
        <taxon>Bacteria</taxon>
        <taxon>Pseudomonadati</taxon>
        <taxon>Pseudomonadota</taxon>
        <taxon>Gammaproteobacteria</taxon>
        <taxon>OMG group</taxon>
        <taxon>OM182 clade</taxon>
    </lineage>
</organism>
<evidence type="ECO:0000313" key="4">
    <source>
        <dbReference type="Proteomes" id="UP000051934"/>
    </source>
</evidence>
<dbReference type="GO" id="GO:0015920">
    <property type="term" value="P:lipopolysaccharide transport"/>
    <property type="evidence" value="ECO:0007669"/>
    <property type="project" value="TreeGrafter"/>
</dbReference>
<name>A0A0R2SA98_9GAMM</name>
<dbReference type="Pfam" id="PF03968">
    <property type="entry name" value="LptD_N"/>
    <property type="match status" value="1"/>
</dbReference>
<evidence type="ECO:0000256" key="1">
    <source>
        <dbReference type="ARBA" id="ARBA00022729"/>
    </source>
</evidence>
<dbReference type="PANTHER" id="PTHR36504:SF1">
    <property type="entry name" value="LIPOPOLYSACCHARIDE EXPORT SYSTEM PROTEIN LPTA"/>
    <property type="match status" value="1"/>
</dbReference>
<proteinExistence type="predicted"/>
<dbReference type="PANTHER" id="PTHR36504">
    <property type="entry name" value="LIPOPOLYSACCHARIDE EXPORT SYSTEM PROTEIN LPTA"/>
    <property type="match status" value="1"/>
</dbReference>
<comment type="caution">
    <text evidence="3">The sequence shown here is derived from an EMBL/GenBank/DDBJ whole genome shotgun (WGS) entry which is preliminary data.</text>
</comment>
<keyword evidence="1" id="KW-0732">Signal</keyword>
<dbReference type="EMBL" id="LIBB01000136">
    <property type="protein sequence ID" value="KRO71780.1"/>
    <property type="molecule type" value="Genomic_DNA"/>
</dbReference>
<evidence type="ECO:0000259" key="2">
    <source>
        <dbReference type="Pfam" id="PF03968"/>
    </source>
</evidence>
<accession>A0A0R2SA98</accession>
<feature type="domain" description="Organic solvent tolerance-like N-terminal" evidence="2">
    <location>
        <begin position="53"/>
        <end position="160"/>
    </location>
</feature>
<dbReference type="GO" id="GO:0009279">
    <property type="term" value="C:cell outer membrane"/>
    <property type="evidence" value="ECO:0007669"/>
    <property type="project" value="TreeGrafter"/>
</dbReference>
<dbReference type="Proteomes" id="UP000051934">
    <property type="component" value="Unassembled WGS sequence"/>
</dbReference>
<evidence type="ECO:0000313" key="3">
    <source>
        <dbReference type="EMBL" id="KRO71780.1"/>
    </source>
</evidence>
<dbReference type="Gene3D" id="2.60.450.10">
    <property type="entry name" value="Lipopolysaccharide (LPS) transport protein A like domain"/>
    <property type="match status" value="1"/>
</dbReference>
<gene>
    <name evidence="3" type="ORF">ABR69_03755</name>
</gene>
<protein>
    <recommendedName>
        <fullName evidence="2">Organic solvent tolerance-like N-terminal domain-containing protein</fullName>
    </recommendedName>
</protein>